<evidence type="ECO:0000313" key="2">
    <source>
        <dbReference type="Proteomes" id="UP001138540"/>
    </source>
</evidence>
<name>A0ABR6ND33_9SPHN</name>
<keyword evidence="2" id="KW-1185">Reference proteome</keyword>
<evidence type="ECO:0000313" key="1">
    <source>
        <dbReference type="EMBL" id="MBB5985181.1"/>
    </source>
</evidence>
<proteinExistence type="predicted"/>
<gene>
    <name evidence="1" type="ORF">HNP60_001155</name>
</gene>
<dbReference type="EMBL" id="JACHKA010000001">
    <property type="protein sequence ID" value="MBB5985181.1"/>
    <property type="molecule type" value="Genomic_DNA"/>
</dbReference>
<comment type="caution">
    <text evidence="1">The sequence shown here is derived from an EMBL/GenBank/DDBJ whole genome shotgun (WGS) entry which is preliminary data.</text>
</comment>
<accession>A0ABR6ND33</accession>
<organism evidence="1 2">
    <name type="scientific">Sphingobium lignivorans</name>
    <dbReference type="NCBI Taxonomy" id="2735886"/>
    <lineage>
        <taxon>Bacteria</taxon>
        <taxon>Pseudomonadati</taxon>
        <taxon>Pseudomonadota</taxon>
        <taxon>Alphaproteobacteria</taxon>
        <taxon>Sphingomonadales</taxon>
        <taxon>Sphingomonadaceae</taxon>
        <taxon>Sphingobium</taxon>
    </lineage>
</organism>
<dbReference type="Proteomes" id="UP001138540">
    <property type="component" value="Unassembled WGS sequence"/>
</dbReference>
<sequence>MQDADVHAELVHDFPNSGDQAVKVVVTKQLPFILARIVGAPANFTVGSEAVAVVSGEQPFAPPCFLALSSGNDALRTSGGGTFDAPDCSVAAVGQVNNAGSLIRASDIISGAGQIRNDWGTLTASSLRFATDFSNPSWNSAVPAADKRVNQSTALADPWADNADLASARSLIGTFTAIPNLANPTTTSASNWDFNWSPAANVAGFRAGSGSSTYNVPAGNYTIGQLNVAGGITVNFASGSTITINNGFSNGGSSVVFGDVNLFVNGGFNSGSSGVRIGKGTLHIGSGTVNFSGTNIKGDGDVIVNATITIGGGSSLRMGNGQHMFRSLSISGGSFVVAGTGNFQVNEGIDVGGNSELSFGNGNVLIGPRANGNAISLAGSGRMFMGDGTFSANGHIVTQGGSRIRFPATTNHLINGNMTIAGSALFDAGRYTIAGNFTNGTGGTVWPFTSPHTGITWGQTLNGVTASGFDMVGVDVTFVLSGTLNLAGGARTKLIAPSSSVPGGQIREMLLHSLTSANTSWTAGAQSIFVGTVHVPNSNLTMSGGSTNLSAGQCFTVIANTIAATGGAAAGSACRTMEEAYGGGGSGGDVIRLVR</sequence>
<reference evidence="1 2" key="1">
    <citation type="submission" date="2020-08" db="EMBL/GenBank/DDBJ databases">
        <title>Exploring microbial biodiversity for novel pathways involved in the catabolism of aromatic compounds derived from lignin.</title>
        <authorList>
            <person name="Elkins J."/>
        </authorList>
    </citation>
    <scope>NUCLEOTIDE SEQUENCE [LARGE SCALE GENOMIC DNA]</scope>
    <source>
        <strain evidence="1 2">B1D3A</strain>
    </source>
</reference>
<protein>
    <submittedName>
        <fullName evidence="1">Phage baseplate assembly protein gpV</fullName>
    </submittedName>
</protein>